<evidence type="ECO:0000256" key="2">
    <source>
        <dbReference type="ARBA" id="ARBA00022801"/>
    </source>
</evidence>
<dbReference type="Pfam" id="PF00176">
    <property type="entry name" value="SNF2-rel_dom"/>
    <property type="match status" value="1"/>
</dbReference>
<dbReference type="PANTHER" id="PTHR45766:SF6">
    <property type="entry name" value="SWI_SNF-RELATED MATRIX-ASSOCIATED ACTIN-DEPENDENT REGULATOR OF CHROMATIN SUBFAMILY A-LIKE PROTEIN 1"/>
    <property type="match status" value="1"/>
</dbReference>
<evidence type="ECO:0000256" key="5">
    <source>
        <dbReference type="SAM" id="MobiDB-lite"/>
    </source>
</evidence>
<evidence type="ECO:0000256" key="1">
    <source>
        <dbReference type="ARBA" id="ARBA00004123"/>
    </source>
</evidence>
<evidence type="ECO:0000259" key="8">
    <source>
        <dbReference type="PROSITE" id="PS51467"/>
    </source>
</evidence>
<feature type="region of interest" description="Disordered" evidence="5">
    <location>
        <begin position="721"/>
        <end position="835"/>
    </location>
</feature>
<accession>A0A8B8BTL0</accession>
<reference evidence="10 11" key="1">
    <citation type="submission" date="2025-04" db="UniProtKB">
        <authorList>
            <consortium name="RefSeq"/>
        </authorList>
    </citation>
    <scope>IDENTIFICATION</scope>
    <source>
        <tissue evidence="10 11">Whole sample</tissue>
    </source>
</reference>
<gene>
    <name evidence="10 11" type="primary">LOC111113040</name>
</gene>
<sequence length="835" mass="93629">MSSLTEEQRKRMEDNKRKALAKRAQKRSPETGNDPTRQRIEENRQKALALRTCKQSPQKIDKINEGGCSVKTQNIVGGKSSNEVTSKVQSSSTQGLINKPSNNVLGPTSNRISNNTKNTWNNAKDSGTFFKSVTRPVAKDAESHIEKIADSVATVGPSQSSLGGGTTAKCLLISRERFEVTCGYYPPLIDLFKTMTTKKYDAVTKKWSFKLEEYQKLVSAMRAMSPQVRTAPLPQAILSAFQQQLKGVYPDKDIPTADLVHVDQSLVNSLLPFQREGVNFGVMKNGRVLIADDMGLGKTIQAICLACYYRNEWPLLIIVPSSVRYDWAQQLQRWVPSLDPQEVYVALSGKSDLSGHKVCILSYDLMARKSKELLLKNFNVVIVDECHLLKNFKTARCKAAMPILKAAKRVILLSGTPALSRPLELYTQISAVKPFLFQYQDFGIRYCDGKKNPWGWDFSGSSNMEELQILLEESIMIRRLKKDVITQLPDKVRQMVLLDPGSIKTTKEMESQSKTMQLKSLKGMERRGALLEYFHHTGAAKIKAIKDYVLDMLDSDRKFLIFAHHQEVLDAIEEAVQSKIEKGYIRIDGKTTPEQRNYFCNKFQTKDSLRVAILSICAANAGLNLSAASLVIFGELFWNPGVLVQAEDRAHRMGQRDMVNVHYLVAKGTADDHLWPLVQKKLEVLSKAGLSKEDFSSADTKTMKDSRQSDLMQFFEESFMEDSFDETTSPENNQTQPTETMTNQNSTDQKVTNQKEGVKPKTNQNLFNFFGAPKDQSKSVSAAGVISKEGTSTKGTSQTAEGLVQEEGEGSLFEGSDWLDELEDLEEPQVKKPKR</sequence>
<dbReference type="PROSITE" id="PS51467">
    <property type="entry name" value="HARP"/>
    <property type="match status" value="1"/>
</dbReference>
<feature type="compositionally biased region" description="Polar residues" evidence="5">
    <location>
        <begin position="789"/>
        <end position="800"/>
    </location>
</feature>
<dbReference type="SMART" id="SM00487">
    <property type="entry name" value="DEXDc"/>
    <property type="match status" value="1"/>
</dbReference>
<dbReference type="OrthoDB" id="2801544at2759"/>
<dbReference type="GO" id="GO:0006281">
    <property type="term" value="P:DNA repair"/>
    <property type="evidence" value="ECO:0007669"/>
    <property type="project" value="TreeGrafter"/>
</dbReference>
<evidence type="ECO:0000313" key="10">
    <source>
        <dbReference type="RefSeq" id="XP_022306692.1"/>
    </source>
</evidence>
<dbReference type="InterPro" id="IPR038718">
    <property type="entry name" value="SNF2-like_sf"/>
</dbReference>
<name>A0A8B8BTL0_CRAVI</name>
<dbReference type="Pfam" id="PF07443">
    <property type="entry name" value="HARP"/>
    <property type="match status" value="1"/>
</dbReference>
<evidence type="ECO:0000313" key="9">
    <source>
        <dbReference type="Proteomes" id="UP000694844"/>
    </source>
</evidence>
<dbReference type="AlphaFoldDB" id="A0A8B8BTL0"/>
<dbReference type="GO" id="GO:0043596">
    <property type="term" value="C:nuclear replication fork"/>
    <property type="evidence" value="ECO:0007669"/>
    <property type="project" value="TreeGrafter"/>
</dbReference>
<evidence type="ECO:0000313" key="11">
    <source>
        <dbReference type="RefSeq" id="XP_022306693.1"/>
    </source>
</evidence>
<dbReference type="GeneID" id="111113040"/>
<dbReference type="InterPro" id="IPR010003">
    <property type="entry name" value="HARP_dom"/>
</dbReference>
<dbReference type="InterPro" id="IPR001650">
    <property type="entry name" value="Helicase_C-like"/>
</dbReference>
<comment type="similarity">
    <text evidence="4">Belongs to the SNF2/RAD54 helicase family. SMARCAL1 subfamily.</text>
</comment>
<evidence type="ECO:0000259" key="6">
    <source>
        <dbReference type="PROSITE" id="PS51192"/>
    </source>
</evidence>
<dbReference type="KEGG" id="cvn:111113040"/>
<feature type="domain" description="HARP" evidence="8">
    <location>
        <begin position="158"/>
        <end position="234"/>
    </location>
</feature>
<dbReference type="Gene3D" id="3.40.50.300">
    <property type="entry name" value="P-loop containing nucleotide triphosphate hydrolases"/>
    <property type="match status" value="1"/>
</dbReference>
<keyword evidence="3" id="KW-0539">Nucleus</keyword>
<dbReference type="PROSITE" id="PS51194">
    <property type="entry name" value="HELICASE_CTER"/>
    <property type="match status" value="1"/>
</dbReference>
<dbReference type="InterPro" id="IPR014001">
    <property type="entry name" value="Helicase_ATP-bd"/>
</dbReference>
<dbReference type="CDD" id="cd18010">
    <property type="entry name" value="DEXHc_HARP_SMARCAL1"/>
    <property type="match status" value="1"/>
</dbReference>
<dbReference type="InterPro" id="IPR049730">
    <property type="entry name" value="SNF2/RAD54-like_C"/>
</dbReference>
<dbReference type="Gene3D" id="3.40.50.10810">
    <property type="entry name" value="Tandem AAA-ATPase domain"/>
    <property type="match status" value="1"/>
</dbReference>
<dbReference type="SMART" id="SM00490">
    <property type="entry name" value="HELICc"/>
    <property type="match status" value="1"/>
</dbReference>
<dbReference type="Proteomes" id="UP000694844">
    <property type="component" value="Chromosome 9"/>
</dbReference>
<dbReference type="RefSeq" id="XP_022306693.1">
    <property type="nucleotide sequence ID" value="XM_022450985.1"/>
</dbReference>
<feature type="compositionally biased region" description="Acidic residues" evidence="5">
    <location>
        <begin position="817"/>
        <end position="827"/>
    </location>
</feature>
<dbReference type="RefSeq" id="XP_022306692.1">
    <property type="nucleotide sequence ID" value="XM_022450984.1"/>
</dbReference>
<dbReference type="FunFam" id="3.40.50.300:FF:003021">
    <property type="entry name" value="Uncharacterized protein (Fragment)"/>
    <property type="match status" value="1"/>
</dbReference>
<dbReference type="CDD" id="cd18793">
    <property type="entry name" value="SF2_C_SNF"/>
    <property type="match status" value="1"/>
</dbReference>
<dbReference type="InterPro" id="IPR027417">
    <property type="entry name" value="P-loop_NTPase"/>
</dbReference>
<dbReference type="InterPro" id="IPR000330">
    <property type="entry name" value="SNF2_N"/>
</dbReference>
<evidence type="ECO:0000259" key="7">
    <source>
        <dbReference type="PROSITE" id="PS51194"/>
    </source>
</evidence>
<feature type="domain" description="Helicase C-terminal" evidence="7">
    <location>
        <begin position="544"/>
        <end position="703"/>
    </location>
</feature>
<evidence type="ECO:0000256" key="4">
    <source>
        <dbReference type="PROSITE-ProRule" id="PRU00800"/>
    </source>
</evidence>
<dbReference type="PANTHER" id="PTHR45766">
    <property type="entry name" value="DNA ANNEALING HELICASE AND ENDONUCLEASE ZRANB3 FAMILY MEMBER"/>
    <property type="match status" value="1"/>
</dbReference>
<dbReference type="SUPFAM" id="SSF52540">
    <property type="entry name" value="P-loop containing nucleoside triphosphate hydrolases"/>
    <property type="match status" value="2"/>
</dbReference>
<feature type="compositionally biased region" description="Basic and acidic residues" evidence="5">
    <location>
        <begin position="1"/>
        <end position="17"/>
    </location>
</feature>
<evidence type="ECO:0000256" key="3">
    <source>
        <dbReference type="ARBA" id="ARBA00023242"/>
    </source>
</evidence>
<keyword evidence="2" id="KW-0378">Hydrolase</keyword>
<comment type="subcellular location">
    <subcellularLocation>
        <location evidence="1">Nucleus</location>
    </subcellularLocation>
</comment>
<protein>
    <submittedName>
        <fullName evidence="10 11">SWI/SNF-related matrix-associated actin-dependent regulator of chromatin subfamily A-like protein 1 isoform X1</fullName>
    </submittedName>
</protein>
<feature type="domain" description="Helicase ATP-binding" evidence="6">
    <location>
        <begin position="279"/>
        <end position="435"/>
    </location>
</feature>
<organism evidence="9 10">
    <name type="scientific">Crassostrea virginica</name>
    <name type="common">Eastern oyster</name>
    <dbReference type="NCBI Taxonomy" id="6565"/>
    <lineage>
        <taxon>Eukaryota</taxon>
        <taxon>Metazoa</taxon>
        <taxon>Spiralia</taxon>
        <taxon>Lophotrochozoa</taxon>
        <taxon>Mollusca</taxon>
        <taxon>Bivalvia</taxon>
        <taxon>Autobranchia</taxon>
        <taxon>Pteriomorphia</taxon>
        <taxon>Ostreida</taxon>
        <taxon>Ostreoidea</taxon>
        <taxon>Ostreidae</taxon>
        <taxon>Crassostrea</taxon>
    </lineage>
</organism>
<feature type="compositionally biased region" description="Polar residues" evidence="5">
    <location>
        <begin position="727"/>
        <end position="767"/>
    </location>
</feature>
<keyword evidence="9" id="KW-1185">Reference proteome</keyword>
<feature type="region of interest" description="Disordered" evidence="5">
    <location>
        <begin position="1"/>
        <end position="44"/>
    </location>
</feature>
<feature type="region of interest" description="Disordered" evidence="5">
    <location>
        <begin position="89"/>
        <end position="117"/>
    </location>
</feature>
<dbReference type="GO" id="GO:0031297">
    <property type="term" value="P:replication fork processing"/>
    <property type="evidence" value="ECO:0007669"/>
    <property type="project" value="TreeGrafter"/>
</dbReference>
<dbReference type="PROSITE" id="PS51192">
    <property type="entry name" value="HELICASE_ATP_BIND_1"/>
    <property type="match status" value="1"/>
</dbReference>
<proteinExistence type="inferred from homology"/>
<dbReference type="GO" id="GO:0005524">
    <property type="term" value="F:ATP binding"/>
    <property type="evidence" value="ECO:0007669"/>
    <property type="project" value="InterPro"/>
</dbReference>
<dbReference type="GO" id="GO:0016787">
    <property type="term" value="F:hydrolase activity"/>
    <property type="evidence" value="ECO:0007669"/>
    <property type="project" value="UniProtKB-KW"/>
</dbReference>
<dbReference type="Pfam" id="PF00271">
    <property type="entry name" value="Helicase_C"/>
    <property type="match status" value="1"/>
</dbReference>